<dbReference type="Proteomes" id="UP000248079">
    <property type="component" value="Unassembled WGS sequence"/>
</dbReference>
<evidence type="ECO:0000259" key="3">
    <source>
        <dbReference type="Pfam" id="PF00884"/>
    </source>
</evidence>
<keyword evidence="2" id="KW-0378">Hydrolase</keyword>
<dbReference type="InterPro" id="IPR050738">
    <property type="entry name" value="Sulfatase"/>
</dbReference>
<comment type="caution">
    <text evidence="4">The sequence shown here is derived from an EMBL/GenBank/DDBJ whole genome shotgun (WGS) entry which is preliminary data.</text>
</comment>
<evidence type="ECO:0000313" key="4">
    <source>
        <dbReference type="EMBL" id="PXY03127.1"/>
    </source>
</evidence>
<keyword evidence="5" id="KW-1185">Reference proteome</keyword>
<dbReference type="EMBL" id="QFLI01000001">
    <property type="protein sequence ID" value="PXY03127.1"/>
    <property type="molecule type" value="Genomic_DNA"/>
</dbReference>
<gene>
    <name evidence="4" type="ORF">DF185_03305</name>
</gene>
<dbReference type="RefSeq" id="WP_110359282.1">
    <property type="nucleotide sequence ID" value="NZ_QFLI01000001.1"/>
</dbReference>
<proteinExistence type="inferred from homology"/>
<dbReference type="Gene3D" id="3.40.720.10">
    <property type="entry name" value="Alkaline Phosphatase, subunit A"/>
    <property type="match status" value="1"/>
</dbReference>
<comment type="similarity">
    <text evidence="1">Belongs to the sulfatase family.</text>
</comment>
<dbReference type="InterPro" id="IPR000917">
    <property type="entry name" value="Sulfatase_N"/>
</dbReference>
<protein>
    <recommendedName>
        <fullName evidence="3">Sulfatase N-terminal domain-containing protein</fullName>
    </recommendedName>
</protein>
<dbReference type="Gene3D" id="3.30.1120.10">
    <property type="match status" value="1"/>
</dbReference>
<dbReference type="PANTHER" id="PTHR42693:SF53">
    <property type="entry name" value="ENDO-4-O-SULFATASE"/>
    <property type="match status" value="1"/>
</dbReference>
<feature type="domain" description="Sulfatase N-terminal" evidence="3">
    <location>
        <begin position="33"/>
        <end position="337"/>
    </location>
</feature>
<dbReference type="GO" id="GO:0004065">
    <property type="term" value="F:arylsulfatase activity"/>
    <property type="evidence" value="ECO:0007669"/>
    <property type="project" value="TreeGrafter"/>
</dbReference>
<dbReference type="AlphaFoldDB" id="A0A2V4A5F0"/>
<evidence type="ECO:0000256" key="1">
    <source>
        <dbReference type="ARBA" id="ARBA00008779"/>
    </source>
</evidence>
<dbReference type="OrthoDB" id="9765065at2"/>
<sequence length="471" mass="52978">MNFQNSILLGSVLLGSMGVSCKTQQKSAESTQPNVIVILADDAGYADFGFMGSTDLETPNIDRLAQDGVIFTDAHVSATVCAPSRAGLITGRYQQRFGAECNLPPHNLGVDTSELSIASALKKQGYHTSVFGKWHLGEQEEYHPNSRGFDEFFGFLEGSRSYFPHEKNDRPGDPHEIQHNGKHVDFDGYLTDVLGEKAIEYVEQQKDNPFFMYLSFNAVHTPMHATKEDLKRYEGHERQDLAAMTWAMDRAIGKLVSKLKQEKIYENTLIFFLSDNGGAHNNQSSCLPLKGWKGNKFEGGHRVPFVMTWPKKIKGGQKYHALTSALDIYATAYEVAGGQGSPGKKLDGVNLMPFVTGKKETAPHEQLFWRKEGMAAVRQADWKLIRVDGYGYRLYNLDRDLGESKDLQLAEKSQMNDMKMALENWEEGLMAPLWTEDKNWNRVTFEIHKALMENRKSKIHSPGDLNAAEQK</sequence>
<reference evidence="4 5" key="1">
    <citation type="submission" date="2018-05" db="EMBL/GenBank/DDBJ databases">
        <title>Marinifilum breve JC075T sp. nov., a marine bacterium isolated from Yongle Blue Hole in the South China Sea.</title>
        <authorList>
            <person name="Fu T."/>
        </authorList>
    </citation>
    <scope>NUCLEOTIDE SEQUENCE [LARGE SCALE GENOMIC DNA]</scope>
    <source>
        <strain evidence="4 5">JC075</strain>
    </source>
</reference>
<accession>A0A2V4A5F0</accession>
<evidence type="ECO:0000256" key="2">
    <source>
        <dbReference type="ARBA" id="ARBA00022801"/>
    </source>
</evidence>
<evidence type="ECO:0000313" key="5">
    <source>
        <dbReference type="Proteomes" id="UP000248079"/>
    </source>
</evidence>
<dbReference type="SUPFAM" id="SSF53649">
    <property type="entry name" value="Alkaline phosphatase-like"/>
    <property type="match status" value="1"/>
</dbReference>
<dbReference type="PANTHER" id="PTHR42693">
    <property type="entry name" value="ARYLSULFATASE FAMILY MEMBER"/>
    <property type="match status" value="1"/>
</dbReference>
<dbReference type="Pfam" id="PF00884">
    <property type="entry name" value="Sulfatase"/>
    <property type="match status" value="1"/>
</dbReference>
<name>A0A2V4A5F0_9BACT</name>
<dbReference type="InterPro" id="IPR017850">
    <property type="entry name" value="Alkaline_phosphatase_core_sf"/>
</dbReference>
<organism evidence="4 5">
    <name type="scientific">Marinifilum breve</name>
    <dbReference type="NCBI Taxonomy" id="2184082"/>
    <lineage>
        <taxon>Bacteria</taxon>
        <taxon>Pseudomonadati</taxon>
        <taxon>Bacteroidota</taxon>
        <taxon>Bacteroidia</taxon>
        <taxon>Marinilabiliales</taxon>
        <taxon>Marinifilaceae</taxon>
    </lineage>
</organism>